<feature type="region of interest" description="Disordered" evidence="2">
    <location>
        <begin position="483"/>
        <end position="509"/>
    </location>
</feature>
<feature type="compositionally biased region" description="Polar residues" evidence="2">
    <location>
        <begin position="58"/>
        <end position="123"/>
    </location>
</feature>
<dbReference type="GO" id="GO:0010737">
    <property type="term" value="P:protein kinase A signaling"/>
    <property type="evidence" value="ECO:0007669"/>
    <property type="project" value="TreeGrafter"/>
</dbReference>
<dbReference type="Proteomes" id="UP000178912">
    <property type="component" value="Unassembled WGS sequence"/>
</dbReference>
<evidence type="ECO:0000256" key="1">
    <source>
        <dbReference type="ARBA" id="ARBA00010954"/>
    </source>
</evidence>
<dbReference type="PANTHER" id="PTHR12832:SF11">
    <property type="entry name" value="LD23868P"/>
    <property type="match status" value="1"/>
</dbReference>
<accession>A0A1E1JXP4</accession>
<evidence type="ECO:0000313" key="3">
    <source>
        <dbReference type="EMBL" id="CZS90492.1"/>
    </source>
</evidence>
<dbReference type="PANTHER" id="PTHR12832">
    <property type="entry name" value="TESTIS-SPECIFIC PROTEIN PBS13 T-COMPLEX 11"/>
    <property type="match status" value="1"/>
</dbReference>
<name>A0A1E1JXP4_9HELO</name>
<dbReference type="InterPro" id="IPR008862">
    <property type="entry name" value="Tcp11"/>
</dbReference>
<gene>
    <name evidence="3" type="ORF">RAG0_01560</name>
</gene>
<evidence type="ECO:0000256" key="2">
    <source>
        <dbReference type="SAM" id="MobiDB-lite"/>
    </source>
</evidence>
<dbReference type="OrthoDB" id="276323at2759"/>
<keyword evidence="4" id="KW-1185">Reference proteome</keyword>
<feature type="compositionally biased region" description="Low complexity" evidence="2">
    <location>
        <begin position="492"/>
        <end position="508"/>
    </location>
</feature>
<protein>
    <submittedName>
        <fullName evidence="3">Related to SOK1 protein</fullName>
    </submittedName>
</protein>
<feature type="region of interest" description="Disordered" evidence="2">
    <location>
        <begin position="1"/>
        <end position="130"/>
    </location>
</feature>
<sequence>MDSDASKRVRTNSVAAANDHTTSPPSNDGSMPAQQSQDSRSQATREIQINEKGYDAVQGNTSGGSPLPRNQPNYGSSTARRTSRQTHSNYAPSKTATSPRASHTKFTSKQAERPTTVTIQPQPISIEPPVTKGTLNELDVIKIVNNPKLRHDVNFDPELHFRPNLDGEKGRRKTEKANYFWYTMTGQLQAFLTNRDQFERELGDSEWCLPATLNAIRGILGSLVPAQDQDSVGEMFNVELLMQQFRMGVADLGKLALWLSNLLKSHCAPMRDNWIDDMVRKLSEGGRTGEAGMLVAGMKNLLGILEAMKLDIANHQIRCLRPLLLNDAVHFEQRFFMKKIALGRVDITGAHAWYREATALPGTASGSTTTHSQTWDFIKAMLQLIRPSGSEIFPHTFLFDEERLIKLRADILDLVNLEICMQLYRTLEARTRSYRDDTPTTPFASSPFNRPASPADETLYSSPTIPSLRHFLGHPSGKHSWVPKVNDSHVGSSAPSPRSSPSSTASTPNTIPLTPLYLTPVSPDSSCQLRTSLLAILSSSTSPAKKWDFLSPDLALQILRQTSASLVLLPQFEVDLALHLSNPKSTVYKDAEEFVLGQFNVELTKLVENYTPMSNVQIFEAATAPKAASSSAAVQGNAFKAEVTEMATRMVHIGILHWRVWAPLAYLVDPDAVDLDMEEEIAPQSERPTSMP</sequence>
<dbReference type="Pfam" id="PF05794">
    <property type="entry name" value="Tcp11"/>
    <property type="match status" value="1"/>
</dbReference>
<evidence type="ECO:0000313" key="4">
    <source>
        <dbReference type="Proteomes" id="UP000178912"/>
    </source>
</evidence>
<feature type="region of interest" description="Disordered" evidence="2">
    <location>
        <begin position="435"/>
        <end position="459"/>
    </location>
</feature>
<feature type="compositionally biased region" description="Polar residues" evidence="2">
    <location>
        <begin position="439"/>
        <end position="448"/>
    </location>
</feature>
<comment type="similarity">
    <text evidence="1">Belongs to the TCP11 family.</text>
</comment>
<proteinExistence type="inferred from homology"/>
<dbReference type="EMBL" id="FJUX01000005">
    <property type="protein sequence ID" value="CZS90492.1"/>
    <property type="molecule type" value="Genomic_DNA"/>
</dbReference>
<organism evidence="3 4">
    <name type="scientific">Rhynchosporium agropyri</name>
    <dbReference type="NCBI Taxonomy" id="914238"/>
    <lineage>
        <taxon>Eukaryota</taxon>
        <taxon>Fungi</taxon>
        <taxon>Dikarya</taxon>
        <taxon>Ascomycota</taxon>
        <taxon>Pezizomycotina</taxon>
        <taxon>Leotiomycetes</taxon>
        <taxon>Helotiales</taxon>
        <taxon>Ploettnerulaceae</taxon>
        <taxon>Rhynchosporium</taxon>
    </lineage>
</organism>
<dbReference type="AlphaFoldDB" id="A0A1E1JXP4"/>
<feature type="compositionally biased region" description="Polar residues" evidence="2">
    <location>
        <begin position="11"/>
        <end position="47"/>
    </location>
</feature>
<reference evidence="4" key="1">
    <citation type="submission" date="2016-03" db="EMBL/GenBank/DDBJ databases">
        <authorList>
            <person name="Guldener U."/>
        </authorList>
    </citation>
    <scope>NUCLEOTIDE SEQUENCE [LARGE SCALE GENOMIC DNA]</scope>
    <source>
        <strain evidence="4">04CH-RAC-A.6.1</strain>
    </source>
</reference>